<keyword evidence="2" id="KW-1185">Reference proteome</keyword>
<evidence type="ECO:0000313" key="2">
    <source>
        <dbReference type="Proteomes" id="UP001371391"/>
    </source>
</evidence>
<evidence type="ECO:0008006" key="3">
    <source>
        <dbReference type="Google" id="ProtNLM"/>
    </source>
</evidence>
<protein>
    <recommendedName>
        <fullName evidence="3">Diaminopimelate decarboxylase</fullName>
    </recommendedName>
</protein>
<accession>A0ABU9H6H0</accession>
<comment type="caution">
    <text evidence="1">The sequence shown here is derived from an EMBL/GenBank/DDBJ whole genome shotgun (WGS) entry which is preliminary data.</text>
</comment>
<organism evidence="1 2">
    <name type="scientific">Pseudoalteromonas issachenkonii</name>
    <dbReference type="NCBI Taxonomy" id="152297"/>
    <lineage>
        <taxon>Bacteria</taxon>
        <taxon>Pseudomonadati</taxon>
        <taxon>Pseudomonadota</taxon>
        <taxon>Gammaproteobacteria</taxon>
        <taxon>Alteromonadales</taxon>
        <taxon>Pseudoalteromonadaceae</taxon>
        <taxon>Pseudoalteromonas</taxon>
    </lineage>
</organism>
<dbReference type="Proteomes" id="UP001371391">
    <property type="component" value="Unassembled WGS sequence"/>
</dbReference>
<dbReference type="EMBL" id="JBAKAW010000233">
    <property type="protein sequence ID" value="MEL0657429.1"/>
    <property type="molecule type" value="Genomic_DNA"/>
</dbReference>
<feature type="non-terminal residue" evidence="1">
    <location>
        <position position="68"/>
    </location>
</feature>
<name>A0ABU9H6H0_9GAMM</name>
<sequence length="68" mass="8066">MHHYYLKRFYDNELLSTPIKTALNTITQQLDTPYFVYDLDQLNTHLARLVAHTDVKLWYALKANPLSK</sequence>
<proteinExistence type="predicted"/>
<reference evidence="1 2" key="1">
    <citation type="submission" date="2024-02" db="EMBL/GenBank/DDBJ databases">
        <title>Bacteria isolated from the canopy kelp, Nereocystis luetkeana.</title>
        <authorList>
            <person name="Pfister C.A."/>
            <person name="Younker I.T."/>
            <person name="Light S.H."/>
        </authorList>
    </citation>
    <scope>NUCLEOTIDE SEQUENCE [LARGE SCALE GENOMIC DNA]</scope>
    <source>
        <strain evidence="1 2">TI.1.03</strain>
    </source>
</reference>
<evidence type="ECO:0000313" key="1">
    <source>
        <dbReference type="EMBL" id="MEL0657429.1"/>
    </source>
</evidence>
<gene>
    <name evidence="1" type="ORF">V6257_20815</name>
</gene>